<feature type="binding site" evidence="5">
    <location>
        <position position="253"/>
    </location>
    <ligand>
        <name>FAD</name>
        <dbReference type="ChEBI" id="CHEBI:57692"/>
    </ligand>
</feature>
<dbReference type="GO" id="GO:0003677">
    <property type="term" value="F:DNA binding"/>
    <property type="evidence" value="ECO:0007669"/>
    <property type="project" value="TreeGrafter"/>
</dbReference>
<comment type="caution">
    <text evidence="9">The sequence shown here is derived from an EMBL/GenBank/DDBJ whole genome shotgun (WGS) entry which is preliminary data.</text>
</comment>
<name>A0A563DDD6_9FLAO</name>
<dbReference type="SUPFAM" id="SSF48173">
    <property type="entry name" value="Cryptochrome/photolyase FAD-binding domain"/>
    <property type="match status" value="1"/>
</dbReference>
<evidence type="ECO:0000256" key="3">
    <source>
        <dbReference type="ARBA" id="ARBA00022827"/>
    </source>
</evidence>
<comment type="cofactor">
    <cofactor evidence="5">
        <name>FAD</name>
        <dbReference type="ChEBI" id="CHEBI:57692"/>
    </cofactor>
    <text evidence="5">Binds 1 FAD per subunit.</text>
</comment>
<dbReference type="Gene3D" id="1.10.579.10">
    <property type="entry name" value="DNA Cyclobutane Dipyrimidine Photolyase, subunit A, domain 3"/>
    <property type="match status" value="1"/>
</dbReference>
<dbReference type="PROSITE" id="PS00394">
    <property type="entry name" value="DNA_PHOTOLYASES_1_1"/>
    <property type="match status" value="1"/>
</dbReference>
<evidence type="ECO:0000256" key="2">
    <source>
        <dbReference type="ARBA" id="ARBA00022630"/>
    </source>
</evidence>
<dbReference type="InterPro" id="IPR005101">
    <property type="entry name" value="Cryptochr/Photolyase_FAD-bd"/>
</dbReference>
<dbReference type="GO" id="GO:0006950">
    <property type="term" value="P:response to stress"/>
    <property type="evidence" value="ECO:0007669"/>
    <property type="project" value="UniProtKB-ARBA"/>
</dbReference>
<proteinExistence type="inferred from homology"/>
<dbReference type="InterPro" id="IPR018394">
    <property type="entry name" value="DNA_photolyase_1_CS_C"/>
</dbReference>
<comment type="similarity">
    <text evidence="7">Belongs to the DNA photolyase family.</text>
</comment>
<keyword evidence="10" id="KW-1185">Reference proteome</keyword>
<feature type="binding site" evidence="5">
    <location>
        <position position="213"/>
    </location>
    <ligand>
        <name>FAD</name>
        <dbReference type="ChEBI" id="CHEBI:57692"/>
    </ligand>
</feature>
<evidence type="ECO:0000256" key="6">
    <source>
        <dbReference type="PIRSR" id="PIRSR602081-2"/>
    </source>
</evidence>
<dbReference type="GO" id="GO:0003904">
    <property type="term" value="F:deoxyribodipyrimidine photo-lyase activity"/>
    <property type="evidence" value="ECO:0007669"/>
    <property type="project" value="TreeGrafter"/>
</dbReference>
<keyword evidence="4 7" id="KW-0157">Chromophore</keyword>
<evidence type="ECO:0000256" key="5">
    <source>
        <dbReference type="PIRSR" id="PIRSR602081-1"/>
    </source>
</evidence>
<feature type="site" description="Electron transfer via tryptophanyl radical" evidence="6">
    <location>
        <position position="287"/>
    </location>
</feature>
<accession>A0A563DDD6</accession>
<dbReference type="GO" id="GO:0009416">
    <property type="term" value="P:response to light stimulus"/>
    <property type="evidence" value="ECO:0007669"/>
    <property type="project" value="TreeGrafter"/>
</dbReference>
<dbReference type="PRINTS" id="PR00147">
    <property type="entry name" value="DNAPHOTLYASE"/>
</dbReference>
<dbReference type="PANTHER" id="PTHR11455">
    <property type="entry name" value="CRYPTOCHROME"/>
    <property type="match status" value="1"/>
</dbReference>
<dbReference type="InterPro" id="IPR036155">
    <property type="entry name" value="Crypto/Photolyase_N_sf"/>
</dbReference>
<gene>
    <name evidence="9" type="ORF">ETU09_06150</name>
</gene>
<dbReference type="InterPro" id="IPR006050">
    <property type="entry name" value="DNA_photolyase_N"/>
</dbReference>
<dbReference type="Gene3D" id="3.40.50.620">
    <property type="entry name" value="HUPs"/>
    <property type="match status" value="1"/>
</dbReference>
<evidence type="ECO:0000259" key="8">
    <source>
        <dbReference type="PROSITE" id="PS51645"/>
    </source>
</evidence>
<feature type="domain" description="Photolyase/cryptochrome alpha/beta" evidence="8">
    <location>
        <begin position="4"/>
        <end position="133"/>
    </location>
</feature>
<evidence type="ECO:0000256" key="7">
    <source>
        <dbReference type="RuleBase" id="RU004182"/>
    </source>
</evidence>
<dbReference type="RefSeq" id="WP_146292591.1">
    <property type="nucleotide sequence ID" value="NZ_SELH01000020.1"/>
</dbReference>
<feature type="binding site" evidence="5">
    <location>
        <begin position="225"/>
        <end position="229"/>
    </location>
    <ligand>
        <name>FAD</name>
        <dbReference type="ChEBI" id="CHEBI:57692"/>
    </ligand>
</feature>
<dbReference type="PANTHER" id="PTHR11455:SF9">
    <property type="entry name" value="CRYPTOCHROME CIRCADIAN CLOCK 5 ISOFORM X1"/>
    <property type="match status" value="1"/>
</dbReference>
<dbReference type="PROSITE" id="PS00691">
    <property type="entry name" value="DNA_PHOTOLYASES_1_2"/>
    <property type="match status" value="1"/>
</dbReference>
<dbReference type="GO" id="GO:0006139">
    <property type="term" value="P:nucleobase-containing compound metabolic process"/>
    <property type="evidence" value="ECO:0007669"/>
    <property type="project" value="UniProtKB-ARBA"/>
</dbReference>
<dbReference type="AlphaFoldDB" id="A0A563DDD6"/>
<comment type="cofactor">
    <cofactor evidence="1">
        <name>(6R)-5,10-methylene-5,6,7,8-tetrahydrofolate</name>
        <dbReference type="ChEBI" id="CHEBI:15636"/>
    </cofactor>
</comment>
<organism evidence="9 10">
    <name type="scientific">Apibacter muscae</name>
    <dbReference type="NCBI Taxonomy" id="2509004"/>
    <lineage>
        <taxon>Bacteria</taxon>
        <taxon>Pseudomonadati</taxon>
        <taxon>Bacteroidota</taxon>
        <taxon>Flavobacteriia</taxon>
        <taxon>Flavobacteriales</taxon>
        <taxon>Weeksellaceae</taxon>
        <taxon>Apibacter</taxon>
    </lineage>
</organism>
<dbReference type="SUPFAM" id="SSF52425">
    <property type="entry name" value="Cryptochrome/photolyase, N-terminal domain"/>
    <property type="match status" value="1"/>
</dbReference>
<dbReference type="InterPro" id="IPR002081">
    <property type="entry name" value="Cryptochrome/DNA_photolyase_1"/>
</dbReference>
<dbReference type="OrthoDB" id="9772484at2"/>
<evidence type="ECO:0000256" key="1">
    <source>
        <dbReference type="ARBA" id="ARBA00001932"/>
    </source>
</evidence>
<dbReference type="Gene3D" id="1.25.40.80">
    <property type="match status" value="1"/>
</dbReference>
<dbReference type="GO" id="GO:0071949">
    <property type="term" value="F:FAD binding"/>
    <property type="evidence" value="ECO:0007669"/>
    <property type="project" value="TreeGrafter"/>
</dbReference>
<keyword evidence="3 5" id="KW-0274">FAD</keyword>
<protein>
    <submittedName>
        <fullName evidence="9">Deoxyribodipyrimidine photo-lyase</fullName>
    </submittedName>
</protein>
<feature type="binding site" evidence="5">
    <location>
        <begin position="256"/>
        <end position="263"/>
    </location>
    <ligand>
        <name>FAD</name>
        <dbReference type="ChEBI" id="CHEBI:57692"/>
    </ligand>
</feature>
<dbReference type="InterPro" id="IPR036134">
    <property type="entry name" value="Crypto/Photolyase_FAD-like_sf"/>
</dbReference>
<keyword evidence="2 5" id="KW-0285">Flavoprotein</keyword>
<evidence type="ECO:0000313" key="9">
    <source>
        <dbReference type="EMBL" id="TWP28318.1"/>
    </source>
</evidence>
<evidence type="ECO:0000313" key="10">
    <source>
        <dbReference type="Proteomes" id="UP000319499"/>
    </source>
</evidence>
<dbReference type="EMBL" id="SELH01000020">
    <property type="protein sequence ID" value="TWP28318.1"/>
    <property type="molecule type" value="Genomic_DNA"/>
</dbReference>
<reference evidence="9 10" key="1">
    <citation type="submission" date="2019-02" db="EMBL/GenBank/DDBJ databases">
        <title>Apibacter muscae sp. nov.: a novel member of the house fly microbiota.</title>
        <authorList>
            <person name="Park R."/>
        </authorList>
    </citation>
    <scope>NUCLEOTIDE SEQUENCE [LARGE SCALE GENOMIC DNA]</scope>
    <source>
        <strain evidence="9 10">AL1</strain>
    </source>
</reference>
<dbReference type="PROSITE" id="PS51645">
    <property type="entry name" value="PHR_CRY_ALPHA_BETA"/>
    <property type="match status" value="1"/>
</dbReference>
<keyword evidence="9" id="KW-0456">Lyase</keyword>
<feature type="site" description="Electron transfer via tryptophanyl radical" evidence="6">
    <location>
        <position position="340"/>
    </location>
</feature>
<feature type="site" description="Electron transfer via tryptophanyl radical" evidence="6">
    <location>
        <position position="363"/>
    </location>
</feature>
<dbReference type="Pfam" id="PF03441">
    <property type="entry name" value="FAD_binding_7"/>
    <property type="match status" value="1"/>
</dbReference>
<sequence length="432" mass="51213">MKEKINIFWFRRDLRLHDNPGLYKALGANNVYLIFIFDTHILNQLSEVDDARVSLIYDQLQNINNQLKPYHTQIRFFKGKPIQVFKEIIKSYEVGSVFCNEDYEPYGQERDKKIKDLLATEQITFYQEQDHVICHPSEIFKVDHSPYTVYTPYSNKWKEVVSKKTIPYYPSEKFLNNTKQVVGEPLSLKEIGFTKSTIVPPSYNISQIQINNYEETRDYPSIEGTSHISTYLRFGILSIREVYKNTEATSSIFMNELIWREFFISILYHFPPVVNHSFKKKYDNIDWRNNEEEFQLWKLGKTGYPIVDAGMRELNSTGLMHNRVRMIVASFLCKHLLIDWRWGEAYFATKLLDFELASNNGNWQWASGSGCDSVPYFRIFNPTLQMKRFDPQNKYTKQWVPEFDTKNYMHPMVEHTFARKRALEVYSKALKI</sequence>
<dbReference type="Proteomes" id="UP000319499">
    <property type="component" value="Unassembled WGS sequence"/>
</dbReference>
<dbReference type="Pfam" id="PF00875">
    <property type="entry name" value="DNA_photolyase"/>
    <property type="match status" value="1"/>
</dbReference>
<dbReference type="InterPro" id="IPR014729">
    <property type="entry name" value="Rossmann-like_a/b/a_fold"/>
</dbReference>
<evidence type="ECO:0000256" key="4">
    <source>
        <dbReference type="ARBA" id="ARBA00022991"/>
    </source>
</evidence>